<dbReference type="InterPro" id="IPR025997">
    <property type="entry name" value="SBP_2_dom"/>
</dbReference>
<dbReference type="GO" id="GO:0003700">
    <property type="term" value="F:DNA-binding transcription factor activity"/>
    <property type="evidence" value="ECO:0007669"/>
    <property type="project" value="InterPro"/>
</dbReference>
<keyword evidence="2" id="KW-0805">Transcription regulation</keyword>
<dbReference type="PANTHER" id="PTHR30146:SF95">
    <property type="entry name" value="RIBOSE OPERON REPRESSOR"/>
    <property type="match status" value="1"/>
</dbReference>
<dbReference type="SMART" id="SM00345">
    <property type="entry name" value="HTH_GNTR"/>
    <property type="match status" value="1"/>
</dbReference>
<dbReference type="EMBL" id="JABMCB010000202">
    <property type="protein sequence ID" value="NUU79237.1"/>
    <property type="molecule type" value="Genomic_DNA"/>
</dbReference>
<dbReference type="InterPro" id="IPR000524">
    <property type="entry name" value="Tscrpt_reg_HTH_GntR"/>
</dbReference>
<reference evidence="6 7" key="1">
    <citation type="submission" date="2020-05" db="EMBL/GenBank/DDBJ databases">
        <title>Genome Sequencing of Type Strains.</title>
        <authorList>
            <person name="Lemaire J.F."/>
            <person name="Inderbitzin P."/>
            <person name="Gregorio O.A."/>
            <person name="Collins S.B."/>
            <person name="Wespe N."/>
            <person name="Knight-Connoni V."/>
        </authorList>
    </citation>
    <scope>NUCLEOTIDE SEQUENCE [LARGE SCALE GENOMIC DNA]</scope>
    <source>
        <strain evidence="6 7">LMG 21957</strain>
    </source>
</reference>
<dbReference type="PANTHER" id="PTHR30146">
    <property type="entry name" value="LACI-RELATED TRANSCRIPTIONAL REPRESSOR"/>
    <property type="match status" value="1"/>
</dbReference>
<dbReference type="AlphaFoldDB" id="A0A7Y6EWE6"/>
<dbReference type="InterPro" id="IPR036388">
    <property type="entry name" value="WH-like_DNA-bd_sf"/>
</dbReference>
<organism evidence="6 7">
    <name type="scientific">Paenibacillus xylanilyticus</name>
    <dbReference type="NCBI Taxonomy" id="248903"/>
    <lineage>
        <taxon>Bacteria</taxon>
        <taxon>Bacillati</taxon>
        <taxon>Bacillota</taxon>
        <taxon>Bacilli</taxon>
        <taxon>Bacillales</taxon>
        <taxon>Paenibacillaceae</taxon>
        <taxon>Paenibacillus</taxon>
    </lineage>
</organism>
<evidence type="ECO:0000256" key="3">
    <source>
        <dbReference type="ARBA" id="ARBA00023125"/>
    </source>
</evidence>
<keyword evidence="3" id="KW-0238">DNA-binding</keyword>
<dbReference type="CDD" id="cd07377">
    <property type="entry name" value="WHTH_GntR"/>
    <property type="match status" value="1"/>
</dbReference>
<feature type="domain" description="HTH gntR-type" evidence="5">
    <location>
        <begin position="4"/>
        <end position="72"/>
    </location>
</feature>
<protein>
    <submittedName>
        <fullName evidence="6">GntR family transcriptional regulator</fullName>
    </submittedName>
</protein>
<comment type="caution">
    <text evidence="6">The sequence shown here is derived from an EMBL/GenBank/DDBJ whole genome shotgun (WGS) entry which is preliminary data.</text>
</comment>
<evidence type="ECO:0000256" key="1">
    <source>
        <dbReference type="ARBA" id="ARBA00022491"/>
    </source>
</evidence>
<dbReference type="InterPro" id="IPR028082">
    <property type="entry name" value="Peripla_BP_I"/>
</dbReference>
<dbReference type="Gene3D" id="1.10.10.10">
    <property type="entry name" value="Winged helix-like DNA-binding domain superfamily/Winged helix DNA-binding domain"/>
    <property type="match status" value="1"/>
</dbReference>
<dbReference type="GO" id="GO:0000976">
    <property type="term" value="F:transcription cis-regulatory region binding"/>
    <property type="evidence" value="ECO:0007669"/>
    <property type="project" value="TreeGrafter"/>
</dbReference>
<keyword evidence="7" id="KW-1185">Reference proteome</keyword>
<dbReference type="Proteomes" id="UP000526125">
    <property type="component" value="Unassembled WGS sequence"/>
</dbReference>
<keyword evidence="1" id="KW-0678">Repressor</keyword>
<evidence type="ECO:0000259" key="5">
    <source>
        <dbReference type="PROSITE" id="PS50949"/>
    </source>
</evidence>
<dbReference type="Gene3D" id="3.40.50.2300">
    <property type="match status" value="2"/>
</dbReference>
<sequence length="376" mass="42241">MKNIPLYKQIQHVIKHQITLGNLRSGDRIPSEKELAEQFHVSLITTKNAMAGLAEEGVVVRIKGKGTFVAGQASFKLRIPIETYQQTDESPEMLHIPFSSKPKEMIGIIIPSMRTKVEQRLLDSIENAVNENGYTLVIRVTRGSSVKELQAIEELCALGVRGLVLFSIGSEHERHTVDRASELGCPYVLIDRYYSDKPNVSVCSNNIEGAHKAVTNLVKQGFRQFALVTPPKEHSVVIERIAGFEQAVAKARLPQEDIICLTMPYEIFNEEIQNREQILDKWVSQYYGQFTALVAVDVELARLAHYSLIRTIGKERAKRIAIVTFDDPGIAGIAYVQQNEKMIGIQAVTLLLDQMHHGIRTPKKLFVPMEWIPSSS</sequence>
<evidence type="ECO:0000256" key="2">
    <source>
        <dbReference type="ARBA" id="ARBA00023015"/>
    </source>
</evidence>
<dbReference type="RefSeq" id="WP_175398812.1">
    <property type="nucleotide sequence ID" value="NZ_JABMCB010000202.1"/>
</dbReference>
<name>A0A7Y6EWE6_9BACL</name>
<dbReference type="Pfam" id="PF13407">
    <property type="entry name" value="Peripla_BP_4"/>
    <property type="match status" value="1"/>
</dbReference>
<gene>
    <name evidence="6" type="ORF">HP552_28980</name>
</gene>
<dbReference type="Pfam" id="PF00392">
    <property type="entry name" value="GntR"/>
    <property type="match status" value="1"/>
</dbReference>
<dbReference type="InterPro" id="IPR036390">
    <property type="entry name" value="WH_DNA-bd_sf"/>
</dbReference>
<dbReference type="CDD" id="cd06267">
    <property type="entry name" value="PBP1_LacI_sugar_binding-like"/>
    <property type="match status" value="1"/>
</dbReference>
<evidence type="ECO:0000313" key="6">
    <source>
        <dbReference type="EMBL" id="NUU79237.1"/>
    </source>
</evidence>
<evidence type="ECO:0000313" key="7">
    <source>
        <dbReference type="Proteomes" id="UP000526125"/>
    </source>
</evidence>
<accession>A0A7Y6EWE6</accession>
<dbReference type="PROSITE" id="PS50949">
    <property type="entry name" value="HTH_GNTR"/>
    <property type="match status" value="1"/>
</dbReference>
<evidence type="ECO:0000256" key="4">
    <source>
        <dbReference type="ARBA" id="ARBA00023163"/>
    </source>
</evidence>
<dbReference type="SUPFAM" id="SSF53822">
    <property type="entry name" value="Periplasmic binding protein-like I"/>
    <property type="match status" value="1"/>
</dbReference>
<keyword evidence="4" id="KW-0804">Transcription</keyword>
<proteinExistence type="predicted"/>
<dbReference type="SUPFAM" id="SSF46785">
    <property type="entry name" value="Winged helix' DNA-binding domain"/>
    <property type="match status" value="1"/>
</dbReference>